<evidence type="ECO:0000313" key="2">
    <source>
        <dbReference type="EMBL" id="KAJ7753599.1"/>
    </source>
</evidence>
<evidence type="ECO:0000256" key="1">
    <source>
        <dbReference type="SAM" id="MobiDB-lite"/>
    </source>
</evidence>
<name>A0AAD7IZ41_9AGAR</name>
<dbReference type="SUPFAM" id="SSF54160">
    <property type="entry name" value="Chromo domain-like"/>
    <property type="match status" value="1"/>
</dbReference>
<dbReference type="EMBL" id="JARJLG010000070">
    <property type="protein sequence ID" value="KAJ7753599.1"/>
    <property type="molecule type" value="Genomic_DNA"/>
</dbReference>
<dbReference type="AlphaFoldDB" id="A0AAD7IZ41"/>
<dbReference type="InterPro" id="IPR016197">
    <property type="entry name" value="Chromo-like_dom_sf"/>
</dbReference>
<feature type="compositionally biased region" description="Basic and acidic residues" evidence="1">
    <location>
        <begin position="84"/>
        <end position="95"/>
    </location>
</feature>
<keyword evidence="3" id="KW-1185">Reference proteome</keyword>
<sequence length="175" mass="19637">MQRRQRRQRGKQRRRQQRWRNTGKAGVVVVEAVVEGDLGDRGEAVVVVRVEGEGVDVDASEEEDPVEDTPGLLASDASAENDNELEKSDNELNHSDDDDGEETGIKGLNRHRWASGRHLEFQVVWTDGDVTWEPLSSVNDCTAMDEYLAHHDIDDPILLPKRKFLIDPTLIASNA</sequence>
<feature type="region of interest" description="Disordered" evidence="1">
    <location>
        <begin position="52"/>
        <end position="104"/>
    </location>
</feature>
<dbReference type="Gene3D" id="2.40.50.40">
    <property type="match status" value="1"/>
</dbReference>
<organism evidence="2 3">
    <name type="scientific">Mycena maculata</name>
    <dbReference type="NCBI Taxonomy" id="230809"/>
    <lineage>
        <taxon>Eukaryota</taxon>
        <taxon>Fungi</taxon>
        <taxon>Dikarya</taxon>
        <taxon>Basidiomycota</taxon>
        <taxon>Agaricomycotina</taxon>
        <taxon>Agaricomycetes</taxon>
        <taxon>Agaricomycetidae</taxon>
        <taxon>Agaricales</taxon>
        <taxon>Marasmiineae</taxon>
        <taxon>Mycenaceae</taxon>
        <taxon>Mycena</taxon>
    </lineage>
</organism>
<dbReference type="Proteomes" id="UP001215280">
    <property type="component" value="Unassembled WGS sequence"/>
</dbReference>
<evidence type="ECO:0008006" key="4">
    <source>
        <dbReference type="Google" id="ProtNLM"/>
    </source>
</evidence>
<comment type="caution">
    <text evidence="2">The sequence shown here is derived from an EMBL/GenBank/DDBJ whole genome shotgun (WGS) entry which is preliminary data.</text>
</comment>
<accession>A0AAD7IZ41</accession>
<gene>
    <name evidence="2" type="ORF">DFH07DRAFT_960070</name>
</gene>
<proteinExistence type="predicted"/>
<evidence type="ECO:0000313" key="3">
    <source>
        <dbReference type="Proteomes" id="UP001215280"/>
    </source>
</evidence>
<protein>
    <recommendedName>
        <fullName evidence="4">Chromo domain-containing protein</fullName>
    </recommendedName>
</protein>
<reference evidence="2" key="1">
    <citation type="submission" date="2023-03" db="EMBL/GenBank/DDBJ databases">
        <title>Massive genome expansion in bonnet fungi (Mycena s.s.) driven by repeated elements and novel gene families across ecological guilds.</title>
        <authorList>
            <consortium name="Lawrence Berkeley National Laboratory"/>
            <person name="Harder C.B."/>
            <person name="Miyauchi S."/>
            <person name="Viragh M."/>
            <person name="Kuo A."/>
            <person name="Thoen E."/>
            <person name="Andreopoulos B."/>
            <person name="Lu D."/>
            <person name="Skrede I."/>
            <person name="Drula E."/>
            <person name="Henrissat B."/>
            <person name="Morin E."/>
            <person name="Kohler A."/>
            <person name="Barry K."/>
            <person name="LaButti K."/>
            <person name="Morin E."/>
            <person name="Salamov A."/>
            <person name="Lipzen A."/>
            <person name="Mereny Z."/>
            <person name="Hegedus B."/>
            <person name="Baldrian P."/>
            <person name="Stursova M."/>
            <person name="Weitz H."/>
            <person name="Taylor A."/>
            <person name="Grigoriev I.V."/>
            <person name="Nagy L.G."/>
            <person name="Martin F."/>
            <person name="Kauserud H."/>
        </authorList>
    </citation>
    <scope>NUCLEOTIDE SEQUENCE</scope>
    <source>
        <strain evidence="2">CBHHK188m</strain>
    </source>
</reference>
<feature type="compositionally biased region" description="Acidic residues" evidence="1">
    <location>
        <begin position="53"/>
        <end position="67"/>
    </location>
</feature>
<feature type="compositionally biased region" description="Basic residues" evidence="1">
    <location>
        <begin position="1"/>
        <end position="18"/>
    </location>
</feature>
<feature type="region of interest" description="Disordered" evidence="1">
    <location>
        <begin position="1"/>
        <end position="22"/>
    </location>
</feature>